<dbReference type="RefSeq" id="WP_117515015.1">
    <property type="nucleotide sequence ID" value="NZ_JAQCPI010000042.1"/>
</dbReference>
<gene>
    <name evidence="2" type="ORF">DWV35_22980</name>
</gene>
<feature type="chain" id="PRO_5019133423" description="Phosphate-selective porin O and P" evidence="1">
    <location>
        <begin position="21"/>
        <end position="445"/>
    </location>
</feature>
<dbReference type="Gene3D" id="2.40.160.10">
    <property type="entry name" value="Porin"/>
    <property type="match status" value="1"/>
</dbReference>
<evidence type="ECO:0000313" key="2">
    <source>
        <dbReference type="EMBL" id="RGX06185.1"/>
    </source>
</evidence>
<evidence type="ECO:0000256" key="1">
    <source>
        <dbReference type="SAM" id="SignalP"/>
    </source>
</evidence>
<feature type="signal peptide" evidence="1">
    <location>
        <begin position="1"/>
        <end position="20"/>
    </location>
</feature>
<evidence type="ECO:0008006" key="4">
    <source>
        <dbReference type="Google" id="ProtNLM"/>
    </source>
</evidence>
<evidence type="ECO:0000313" key="3">
    <source>
        <dbReference type="Proteomes" id="UP000286031"/>
    </source>
</evidence>
<dbReference type="InterPro" id="IPR023614">
    <property type="entry name" value="Porin_dom_sf"/>
</dbReference>
<reference evidence="2 3" key="1">
    <citation type="submission" date="2018-08" db="EMBL/GenBank/DDBJ databases">
        <title>A genome reference for cultivated species of the human gut microbiota.</title>
        <authorList>
            <person name="Zou Y."/>
            <person name="Xue W."/>
            <person name="Luo G."/>
        </authorList>
    </citation>
    <scope>NUCLEOTIDE SEQUENCE [LARGE SCALE GENOMIC DNA]</scope>
    <source>
        <strain evidence="2 3">AF04-46</strain>
    </source>
</reference>
<name>A0A413EGZ3_BACOV</name>
<organism evidence="2 3">
    <name type="scientific">Bacteroides ovatus</name>
    <dbReference type="NCBI Taxonomy" id="28116"/>
    <lineage>
        <taxon>Bacteria</taxon>
        <taxon>Pseudomonadati</taxon>
        <taxon>Bacteroidota</taxon>
        <taxon>Bacteroidia</taxon>
        <taxon>Bacteroidales</taxon>
        <taxon>Bacteroidaceae</taxon>
        <taxon>Bacteroides</taxon>
    </lineage>
</organism>
<keyword evidence="1" id="KW-0732">Signal</keyword>
<comment type="caution">
    <text evidence="2">The sequence shown here is derived from an EMBL/GenBank/DDBJ whole genome shotgun (WGS) entry which is preliminary data.</text>
</comment>
<sequence length="445" mass="49485">MRKITAIVILSLLPSLTIPAQETKEISKSSNSSTEEYTKFRFGGYGEMVANFKDYGINRFYGGNDGNPKKNRNTISIPRFVLAFDYKFNSKWILGAEIEFESGGTGTAFELENTENGEYETEVEKGGEVAIEQFHITRLIHRSLNVRAGHIIVPVGLTNAHHEPINFFGTSRPEGETSLLPSTWHENGLEIFGSFGKGYASFDYQAMVVAGLNPNGFDRNTWVGSGKQGIFEEDNFTSPAYVFRLDYKGVPGLRVGASFYYCADAGANSDKEQTYASYGKIPIRIFTADAQYRNKYVTARGNILYGNLGNSLGVSQANVKLSNKSPYSRLAPVAKNAVSYAAEAGINIRSVFGGNKKIPVIYPFARYEYYNPQEKGEKGQTMEKRCQVSMWTAGLNWYALPNLVIKADYATRQIGTNKVFGVSKSYNSENEFSIGIAYIGWFIKK</sequence>
<dbReference type="Proteomes" id="UP000286031">
    <property type="component" value="Unassembled WGS sequence"/>
</dbReference>
<dbReference type="SUPFAM" id="SSF56935">
    <property type="entry name" value="Porins"/>
    <property type="match status" value="1"/>
</dbReference>
<dbReference type="AlphaFoldDB" id="A0A413EGZ3"/>
<dbReference type="EMBL" id="QSBI01000042">
    <property type="protein sequence ID" value="RGX06185.1"/>
    <property type="molecule type" value="Genomic_DNA"/>
</dbReference>
<proteinExistence type="predicted"/>
<protein>
    <recommendedName>
        <fullName evidence="4">Phosphate-selective porin O and P</fullName>
    </recommendedName>
</protein>
<accession>A0A413EGZ3</accession>